<evidence type="ECO:0000256" key="3">
    <source>
        <dbReference type="ARBA" id="ARBA00008981"/>
    </source>
</evidence>
<dbReference type="HAMAP" id="MF_00375">
    <property type="entry name" value="HemL_aminotrans_3"/>
    <property type="match status" value="1"/>
</dbReference>
<comment type="subunit">
    <text evidence="7">Homodimer.</text>
</comment>
<comment type="pathway">
    <text evidence="2">Porphyrin-containing compound metabolism; protoporphyrin-IX biosynthesis; 5-aminolevulinate from L-glutamyl-tRNA(Glu): step 2/2.</text>
</comment>
<dbReference type="GO" id="GO:0006782">
    <property type="term" value="P:protoporphyrinogen IX biosynthetic process"/>
    <property type="evidence" value="ECO:0007669"/>
    <property type="project" value="UniProtKB-UniRule"/>
</dbReference>
<dbReference type="GO" id="GO:0042286">
    <property type="term" value="F:glutamate-1-semialdehyde 2,1-aminomutase activity"/>
    <property type="evidence" value="ECO:0007669"/>
    <property type="project" value="UniProtKB-UniRule"/>
</dbReference>
<comment type="catalytic activity">
    <reaction evidence="7">
        <text>(S)-4-amino-5-oxopentanoate = 5-aminolevulinate</text>
        <dbReference type="Rhea" id="RHEA:14265"/>
        <dbReference type="ChEBI" id="CHEBI:57501"/>
        <dbReference type="ChEBI" id="CHEBI:356416"/>
        <dbReference type="EC" id="5.4.3.8"/>
    </reaction>
</comment>
<dbReference type="InterPro" id="IPR015424">
    <property type="entry name" value="PyrdxlP-dep_Trfase"/>
</dbReference>
<comment type="similarity">
    <text evidence="3 7">Belongs to the class-III pyridoxal-phosphate-dependent aminotransferase family. HemL subfamily.</text>
</comment>
<dbReference type="Pfam" id="PF00202">
    <property type="entry name" value="Aminotran_3"/>
    <property type="match status" value="1"/>
</dbReference>
<dbReference type="PROSITE" id="PS00600">
    <property type="entry name" value="AA_TRANSFER_CLASS_3"/>
    <property type="match status" value="1"/>
</dbReference>
<evidence type="ECO:0000256" key="4">
    <source>
        <dbReference type="ARBA" id="ARBA00022898"/>
    </source>
</evidence>
<dbReference type="InterPro" id="IPR005814">
    <property type="entry name" value="Aminotrans_3"/>
</dbReference>
<dbReference type="EMBL" id="JZRB01000037">
    <property type="protein sequence ID" value="KJV29347.1"/>
    <property type="molecule type" value="Genomic_DNA"/>
</dbReference>
<keyword evidence="5 7" id="KW-0413">Isomerase</keyword>
<sequence>MTTNHDLFARARQLMPGGVNSPVRAFKSVGGEPFFTARADGPYLWDVEGKRYIDYVGSWGPMIVGHNHPAVRDAVVAAAQHGLSFGTPGPAEVTMAQTIVKLVPSIDMVRMVNSGTEATMSAIRLARGATGRNKIVKFEGCYHGHGDSFLVKAGSGALTFGVPTSPGVPKAAADLTLTLPYNDINAAHALFAEHGADIAGLIIEPVAGNMNCIPPKEGYLEALRELCTAHGALLIFDEVMTGFRVALGGAQAHYGITPDLTCFGKVIGGGMPVGAYGGRRELMEQVAPAGPVYQAGTLSGNPVAMAAGLAMLELIQAPRFYDDLTARTAKLTDGIAAAAKKHGIPFSTTRVGAMFGLFFTGETVETYAQATAADVASFNRFFHGMLERGVFLAPSAFEAGFVSSAHSDAVIDETIAIADEVFATLKA</sequence>
<evidence type="ECO:0000256" key="2">
    <source>
        <dbReference type="ARBA" id="ARBA00004819"/>
    </source>
</evidence>
<protein>
    <recommendedName>
        <fullName evidence="7">Glutamate-1-semialdehyde 2,1-aminomutase</fullName>
        <shortName evidence="7">GSA</shortName>
        <ecNumber evidence="7">5.4.3.8</ecNumber>
    </recommendedName>
    <alternativeName>
        <fullName evidence="7">Glutamate-1-semialdehyde aminotransferase</fullName>
        <shortName evidence="7">GSA-AT</shortName>
    </alternativeName>
</protein>
<evidence type="ECO:0000313" key="8">
    <source>
        <dbReference type="EMBL" id="KJV29347.1"/>
    </source>
</evidence>
<dbReference type="AlphaFoldDB" id="A0A0F3KEB4"/>
<keyword evidence="4 7" id="KW-0663">Pyridoxal phosphate</keyword>
<keyword evidence="6 7" id="KW-0627">Porphyrin biosynthesis</keyword>
<dbReference type="SUPFAM" id="SSF53383">
    <property type="entry name" value="PLP-dependent transferases"/>
    <property type="match status" value="1"/>
</dbReference>
<name>A0A0F3KEB4_9GAMM</name>
<keyword evidence="9" id="KW-1185">Reference proteome</keyword>
<comment type="caution">
    <text evidence="8">The sequence shown here is derived from an EMBL/GenBank/DDBJ whole genome shotgun (WGS) entry which is preliminary data.</text>
</comment>
<dbReference type="UniPathway" id="UPA00251">
    <property type="reaction ID" value="UER00317"/>
</dbReference>
<comment type="cofactor">
    <cofactor evidence="1 7">
        <name>pyridoxal 5'-phosphate</name>
        <dbReference type="ChEBI" id="CHEBI:597326"/>
    </cofactor>
</comment>
<reference evidence="8 9" key="1">
    <citation type="submission" date="2015-03" db="EMBL/GenBank/DDBJ databases">
        <title>Draft genome sequence of Luteibacter yeojuensis strain SU11.</title>
        <authorList>
            <person name="Sulaiman J."/>
            <person name="Priya K."/>
            <person name="Chan K.-G."/>
        </authorList>
    </citation>
    <scope>NUCLEOTIDE SEQUENCE [LARGE SCALE GENOMIC DNA]</scope>
    <source>
        <strain evidence="8 9">SU11</strain>
    </source>
</reference>
<evidence type="ECO:0000256" key="5">
    <source>
        <dbReference type="ARBA" id="ARBA00023235"/>
    </source>
</evidence>
<comment type="subcellular location">
    <subcellularLocation>
        <location evidence="7">Cytoplasm</location>
    </subcellularLocation>
</comment>
<dbReference type="InterPro" id="IPR004639">
    <property type="entry name" value="4pyrrol_synth_GluAld_NH2Trfase"/>
</dbReference>
<dbReference type="NCBIfam" id="TIGR00713">
    <property type="entry name" value="hemL"/>
    <property type="match status" value="1"/>
</dbReference>
<dbReference type="Proteomes" id="UP000033651">
    <property type="component" value="Unassembled WGS sequence"/>
</dbReference>
<dbReference type="InterPro" id="IPR015422">
    <property type="entry name" value="PyrdxlP-dep_Trfase_small"/>
</dbReference>
<evidence type="ECO:0000256" key="6">
    <source>
        <dbReference type="ARBA" id="ARBA00023244"/>
    </source>
</evidence>
<dbReference type="GO" id="GO:0005737">
    <property type="term" value="C:cytoplasm"/>
    <property type="evidence" value="ECO:0007669"/>
    <property type="project" value="UniProtKB-SubCell"/>
</dbReference>
<dbReference type="OrthoDB" id="9801052at2"/>
<dbReference type="InterPro" id="IPR049704">
    <property type="entry name" value="Aminotrans_3_PPA_site"/>
</dbReference>
<keyword evidence="8" id="KW-0808">Transferase</keyword>
<dbReference type="CDD" id="cd00610">
    <property type="entry name" value="OAT_like"/>
    <property type="match status" value="1"/>
</dbReference>
<evidence type="ECO:0000313" key="9">
    <source>
        <dbReference type="Proteomes" id="UP000033651"/>
    </source>
</evidence>
<evidence type="ECO:0000256" key="7">
    <source>
        <dbReference type="HAMAP-Rule" id="MF_00375"/>
    </source>
</evidence>
<feature type="modified residue" description="N6-(pyridoxal phosphate)lysine" evidence="7">
    <location>
        <position position="265"/>
    </location>
</feature>
<dbReference type="Gene3D" id="3.90.1150.10">
    <property type="entry name" value="Aspartate Aminotransferase, domain 1"/>
    <property type="match status" value="1"/>
</dbReference>
<dbReference type="PATRIC" id="fig|345309.4.peg.2832"/>
<proteinExistence type="inferred from homology"/>
<organism evidence="8 9">
    <name type="scientific">Luteibacter yeojuensis</name>
    <dbReference type="NCBI Taxonomy" id="345309"/>
    <lineage>
        <taxon>Bacteria</taxon>
        <taxon>Pseudomonadati</taxon>
        <taxon>Pseudomonadota</taxon>
        <taxon>Gammaproteobacteria</taxon>
        <taxon>Lysobacterales</taxon>
        <taxon>Rhodanobacteraceae</taxon>
        <taxon>Luteibacter</taxon>
    </lineage>
</organism>
<keyword evidence="7" id="KW-0963">Cytoplasm</keyword>
<dbReference type="PANTHER" id="PTHR43713:SF3">
    <property type="entry name" value="GLUTAMATE-1-SEMIALDEHYDE 2,1-AMINOMUTASE 1, CHLOROPLASTIC-RELATED"/>
    <property type="match status" value="1"/>
</dbReference>
<accession>A0A0F3KEB4</accession>
<keyword evidence="8" id="KW-0032">Aminotransferase</keyword>
<gene>
    <name evidence="7" type="primary">hemL</name>
    <name evidence="8" type="ORF">VI08_16100</name>
</gene>
<dbReference type="InterPro" id="IPR015421">
    <property type="entry name" value="PyrdxlP-dep_Trfase_major"/>
</dbReference>
<evidence type="ECO:0000256" key="1">
    <source>
        <dbReference type="ARBA" id="ARBA00001933"/>
    </source>
</evidence>
<dbReference type="NCBIfam" id="NF000818">
    <property type="entry name" value="PRK00062.1"/>
    <property type="match status" value="1"/>
</dbReference>
<dbReference type="EC" id="5.4.3.8" evidence="7"/>
<dbReference type="FunFam" id="3.40.640.10:FF:000021">
    <property type="entry name" value="Glutamate-1-semialdehyde 2,1-aminomutase"/>
    <property type="match status" value="1"/>
</dbReference>
<dbReference type="PANTHER" id="PTHR43713">
    <property type="entry name" value="GLUTAMATE-1-SEMIALDEHYDE 2,1-AMINOMUTASE"/>
    <property type="match status" value="1"/>
</dbReference>
<dbReference type="GO" id="GO:0008483">
    <property type="term" value="F:transaminase activity"/>
    <property type="evidence" value="ECO:0007669"/>
    <property type="project" value="UniProtKB-KW"/>
</dbReference>
<dbReference type="GO" id="GO:0030170">
    <property type="term" value="F:pyridoxal phosphate binding"/>
    <property type="evidence" value="ECO:0007669"/>
    <property type="project" value="InterPro"/>
</dbReference>
<dbReference type="RefSeq" id="WP_045830642.1">
    <property type="nucleotide sequence ID" value="NZ_JZRB01000037.1"/>
</dbReference>
<dbReference type="Gene3D" id="3.40.640.10">
    <property type="entry name" value="Type I PLP-dependent aspartate aminotransferase-like (Major domain)"/>
    <property type="match status" value="1"/>
</dbReference>